<dbReference type="GO" id="GO:0031511">
    <property type="term" value="C:Mis6-Sim4 complex"/>
    <property type="evidence" value="ECO:0007669"/>
    <property type="project" value="InterPro"/>
</dbReference>
<comment type="caution">
    <text evidence="2">The sequence shown here is derived from an EMBL/GenBank/DDBJ whole genome shotgun (WGS) entry which is preliminary data.</text>
</comment>
<dbReference type="Proteomes" id="UP001304895">
    <property type="component" value="Unassembled WGS sequence"/>
</dbReference>
<evidence type="ECO:0000313" key="3">
    <source>
        <dbReference type="Proteomes" id="UP001304895"/>
    </source>
</evidence>
<protein>
    <submittedName>
        <fullName evidence="2">Uncharacterized protein</fullName>
    </submittedName>
</protein>
<sequence>MAPTPPTVVSLKQSFLTAQTLHLSQPLAPTRAWRNTNNGDDSGLPERAIDDALAKLNHRLQQHTRRVYAPQATRHVAEQIDQLYWNAAEAASQRDDDQDGDIDMAEGLSLGADL</sequence>
<dbReference type="PANTHER" id="PTHR42040">
    <property type="entry name" value="INNER KINETOCHORE SUBUNIT FTA4"/>
    <property type="match status" value="1"/>
</dbReference>
<gene>
    <name evidence="2" type="ORF">BT67DRAFT_388295</name>
</gene>
<proteinExistence type="predicted"/>
<organism evidence="2 3">
    <name type="scientific">Trichocladium antarcticum</name>
    <dbReference type="NCBI Taxonomy" id="1450529"/>
    <lineage>
        <taxon>Eukaryota</taxon>
        <taxon>Fungi</taxon>
        <taxon>Dikarya</taxon>
        <taxon>Ascomycota</taxon>
        <taxon>Pezizomycotina</taxon>
        <taxon>Sordariomycetes</taxon>
        <taxon>Sordariomycetidae</taxon>
        <taxon>Sordariales</taxon>
        <taxon>Chaetomiaceae</taxon>
        <taxon>Trichocladium</taxon>
    </lineage>
</organism>
<dbReference type="InterPro" id="IPR025207">
    <property type="entry name" value="Sim4_Fta4"/>
</dbReference>
<evidence type="ECO:0000256" key="1">
    <source>
        <dbReference type="SAM" id="MobiDB-lite"/>
    </source>
</evidence>
<feature type="non-terminal residue" evidence="2">
    <location>
        <position position="114"/>
    </location>
</feature>
<reference evidence="2" key="2">
    <citation type="submission" date="2023-05" db="EMBL/GenBank/DDBJ databases">
        <authorList>
            <consortium name="Lawrence Berkeley National Laboratory"/>
            <person name="Steindorff A."/>
            <person name="Hensen N."/>
            <person name="Bonometti L."/>
            <person name="Westerberg I."/>
            <person name="Brannstrom I.O."/>
            <person name="Guillou S."/>
            <person name="Cros-Aarteil S."/>
            <person name="Calhoun S."/>
            <person name="Haridas S."/>
            <person name="Kuo A."/>
            <person name="Mondo S."/>
            <person name="Pangilinan J."/>
            <person name="Riley R."/>
            <person name="Labutti K."/>
            <person name="Andreopoulos B."/>
            <person name="Lipzen A."/>
            <person name="Chen C."/>
            <person name="Yanf M."/>
            <person name="Daum C."/>
            <person name="Ng V."/>
            <person name="Clum A."/>
            <person name="Ohm R."/>
            <person name="Martin F."/>
            <person name="Silar P."/>
            <person name="Natvig D."/>
            <person name="Lalanne C."/>
            <person name="Gautier V."/>
            <person name="Ament-Velasquez S.L."/>
            <person name="Kruys A."/>
            <person name="Hutchinson M.I."/>
            <person name="Powell A.J."/>
            <person name="Barry K."/>
            <person name="Miller A.N."/>
            <person name="Grigoriev I.V."/>
            <person name="Debuchy R."/>
            <person name="Gladieux P."/>
            <person name="Thoren M.H."/>
            <person name="Johannesson H."/>
        </authorList>
    </citation>
    <scope>NUCLEOTIDE SEQUENCE</scope>
    <source>
        <strain evidence="2">CBS 123565</strain>
    </source>
</reference>
<dbReference type="AlphaFoldDB" id="A0AAN6ZAP9"/>
<dbReference type="EMBL" id="MU853425">
    <property type="protein sequence ID" value="KAK4131317.1"/>
    <property type="molecule type" value="Genomic_DNA"/>
</dbReference>
<name>A0AAN6ZAP9_9PEZI</name>
<dbReference type="Pfam" id="PF13093">
    <property type="entry name" value="FTA4"/>
    <property type="match status" value="1"/>
</dbReference>
<feature type="region of interest" description="Disordered" evidence="1">
    <location>
        <begin position="90"/>
        <end position="114"/>
    </location>
</feature>
<keyword evidence="3" id="KW-1185">Reference proteome</keyword>
<dbReference type="PANTHER" id="PTHR42040:SF1">
    <property type="entry name" value="INNER KINETOCHORE SUBUNIT FTA4"/>
    <property type="match status" value="1"/>
</dbReference>
<reference evidence="2" key="1">
    <citation type="journal article" date="2023" name="Mol. Phylogenet. Evol.">
        <title>Genome-scale phylogeny and comparative genomics of the fungal order Sordariales.</title>
        <authorList>
            <person name="Hensen N."/>
            <person name="Bonometti L."/>
            <person name="Westerberg I."/>
            <person name="Brannstrom I.O."/>
            <person name="Guillou S."/>
            <person name="Cros-Aarteil S."/>
            <person name="Calhoun S."/>
            <person name="Haridas S."/>
            <person name="Kuo A."/>
            <person name="Mondo S."/>
            <person name="Pangilinan J."/>
            <person name="Riley R."/>
            <person name="LaButti K."/>
            <person name="Andreopoulos B."/>
            <person name="Lipzen A."/>
            <person name="Chen C."/>
            <person name="Yan M."/>
            <person name="Daum C."/>
            <person name="Ng V."/>
            <person name="Clum A."/>
            <person name="Steindorff A."/>
            <person name="Ohm R.A."/>
            <person name="Martin F."/>
            <person name="Silar P."/>
            <person name="Natvig D.O."/>
            <person name="Lalanne C."/>
            <person name="Gautier V."/>
            <person name="Ament-Velasquez S.L."/>
            <person name="Kruys A."/>
            <person name="Hutchinson M.I."/>
            <person name="Powell A.J."/>
            <person name="Barry K."/>
            <person name="Miller A.N."/>
            <person name="Grigoriev I.V."/>
            <person name="Debuchy R."/>
            <person name="Gladieux P."/>
            <person name="Hiltunen Thoren M."/>
            <person name="Johannesson H."/>
        </authorList>
    </citation>
    <scope>NUCLEOTIDE SEQUENCE</scope>
    <source>
        <strain evidence="2">CBS 123565</strain>
    </source>
</reference>
<evidence type="ECO:0000313" key="2">
    <source>
        <dbReference type="EMBL" id="KAK4131317.1"/>
    </source>
</evidence>
<accession>A0AAN6ZAP9</accession>